<evidence type="ECO:0000313" key="6">
    <source>
        <dbReference type="EMBL" id="RKX68365.1"/>
    </source>
</evidence>
<dbReference type="Pfam" id="PF01325">
    <property type="entry name" value="Fe_dep_repress"/>
    <property type="match status" value="1"/>
</dbReference>
<organism evidence="6 7">
    <name type="scientific">candidate division TA06 bacterium</name>
    <dbReference type="NCBI Taxonomy" id="2250710"/>
    <lineage>
        <taxon>Bacteria</taxon>
        <taxon>Bacteria division TA06</taxon>
    </lineage>
</organism>
<accession>A0A660SBZ7</accession>
<dbReference type="PANTHER" id="PTHR33238">
    <property type="entry name" value="IRON (METAL) DEPENDENT REPRESSOR, DTXR FAMILY"/>
    <property type="match status" value="1"/>
</dbReference>
<dbReference type="Pfam" id="PF02742">
    <property type="entry name" value="Fe_dep_repr_C"/>
    <property type="match status" value="1"/>
</dbReference>
<dbReference type="SMART" id="SM00529">
    <property type="entry name" value="HTH_DTXR"/>
    <property type="match status" value="1"/>
</dbReference>
<dbReference type="InterPro" id="IPR022687">
    <property type="entry name" value="HTH_DTXR"/>
</dbReference>
<evidence type="ECO:0000256" key="3">
    <source>
        <dbReference type="ARBA" id="ARBA00023125"/>
    </source>
</evidence>
<dbReference type="GO" id="GO:0046914">
    <property type="term" value="F:transition metal ion binding"/>
    <property type="evidence" value="ECO:0007669"/>
    <property type="project" value="InterPro"/>
</dbReference>
<keyword evidence="4" id="KW-0804">Transcription</keyword>
<dbReference type="AlphaFoldDB" id="A0A660SBZ7"/>
<dbReference type="SUPFAM" id="SSF47979">
    <property type="entry name" value="Iron-dependent repressor protein, dimerization domain"/>
    <property type="match status" value="1"/>
</dbReference>
<proteinExistence type="inferred from homology"/>
<dbReference type="InterPro" id="IPR036390">
    <property type="entry name" value="WH_DNA-bd_sf"/>
</dbReference>
<dbReference type="InterPro" id="IPR001367">
    <property type="entry name" value="Fe_dep_repressor"/>
</dbReference>
<feature type="non-terminal residue" evidence="6">
    <location>
        <position position="107"/>
    </location>
</feature>
<dbReference type="SUPFAM" id="SSF46785">
    <property type="entry name" value="Winged helix' DNA-binding domain"/>
    <property type="match status" value="1"/>
</dbReference>
<comment type="caution">
    <text evidence="6">The sequence shown here is derived from an EMBL/GenBank/DDBJ whole genome shotgun (WGS) entry which is preliminary data.</text>
</comment>
<evidence type="ECO:0000256" key="1">
    <source>
        <dbReference type="ARBA" id="ARBA00007871"/>
    </source>
</evidence>
<evidence type="ECO:0000259" key="5">
    <source>
        <dbReference type="PROSITE" id="PS50944"/>
    </source>
</evidence>
<evidence type="ECO:0000256" key="4">
    <source>
        <dbReference type="ARBA" id="ARBA00023163"/>
    </source>
</evidence>
<dbReference type="GO" id="GO:0003700">
    <property type="term" value="F:DNA-binding transcription factor activity"/>
    <property type="evidence" value="ECO:0007669"/>
    <property type="project" value="InterPro"/>
</dbReference>
<dbReference type="InterPro" id="IPR022689">
    <property type="entry name" value="Iron_dep_repressor"/>
</dbReference>
<dbReference type="InterPro" id="IPR036421">
    <property type="entry name" value="Fe_dep_repressor_sf"/>
</dbReference>
<comment type="similarity">
    <text evidence="1">Belongs to the DtxR/MntR family.</text>
</comment>
<evidence type="ECO:0000256" key="2">
    <source>
        <dbReference type="ARBA" id="ARBA00023015"/>
    </source>
</evidence>
<dbReference type="PROSITE" id="PS50944">
    <property type="entry name" value="HTH_DTXR"/>
    <property type="match status" value="1"/>
</dbReference>
<dbReference type="GO" id="GO:0003677">
    <property type="term" value="F:DNA binding"/>
    <property type="evidence" value="ECO:0007669"/>
    <property type="project" value="UniProtKB-KW"/>
</dbReference>
<feature type="domain" description="HTH dtxR-type" evidence="5">
    <location>
        <begin position="3"/>
        <end position="64"/>
    </location>
</feature>
<dbReference type="GO" id="GO:0046983">
    <property type="term" value="F:protein dimerization activity"/>
    <property type="evidence" value="ECO:0007669"/>
    <property type="project" value="InterPro"/>
</dbReference>
<dbReference type="Proteomes" id="UP000271125">
    <property type="component" value="Unassembled WGS sequence"/>
</dbReference>
<dbReference type="InterPro" id="IPR050536">
    <property type="entry name" value="DtxR_MntR_Metal-Reg"/>
</dbReference>
<protein>
    <submittedName>
        <fullName evidence="6">Metal-dependent transcriptional regulator</fullName>
    </submittedName>
</protein>
<dbReference type="InterPro" id="IPR036388">
    <property type="entry name" value="WH-like_DNA-bd_sf"/>
</dbReference>
<reference evidence="6 7" key="1">
    <citation type="submission" date="2018-06" db="EMBL/GenBank/DDBJ databases">
        <title>Extensive metabolic versatility and redundancy in microbially diverse, dynamic hydrothermal sediments.</title>
        <authorList>
            <person name="Dombrowski N."/>
            <person name="Teske A."/>
            <person name="Baker B.J."/>
        </authorList>
    </citation>
    <scope>NUCLEOTIDE SEQUENCE [LARGE SCALE GENOMIC DNA]</scope>
    <source>
        <strain evidence="6">B10_G13</strain>
    </source>
</reference>
<keyword evidence="2" id="KW-0805">Transcription regulation</keyword>
<evidence type="ECO:0000313" key="7">
    <source>
        <dbReference type="Proteomes" id="UP000271125"/>
    </source>
</evidence>
<dbReference type="Gene3D" id="1.10.10.10">
    <property type="entry name" value="Winged helix-like DNA-binding domain superfamily/Winged helix DNA-binding domain"/>
    <property type="match status" value="1"/>
</dbReference>
<dbReference type="PANTHER" id="PTHR33238:SF7">
    <property type="entry name" value="IRON-DEPENDENT TRANSCRIPTIONAL REGULATOR"/>
    <property type="match status" value="1"/>
</dbReference>
<name>A0A660SBZ7_UNCT6</name>
<dbReference type="EMBL" id="QNBD01000282">
    <property type="protein sequence ID" value="RKX68365.1"/>
    <property type="molecule type" value="Genomic_DNA"/>
</dbReference>
<dbReference type="Gene3D" id="1.10.60.10">
    <property type="entry name" value="Iron dependent repressor, metal binding and dimerisation domain"/>
    <property type="match status" value="1"/>
</dbReference>
<keyword evidence="3" id="KW-0238">DNA-binding</keyword>
<gene>
    <name evidence="6" type="ORF">DRP43_05710</name>
</gene>
<sequence length="107" mass="12632">MELTKSMEDYLESIYILKKQKRYVRIKDIVKKFNIAAASVTEAILKLSNKNLVEHEKYGYIDLTEKGMEEAKRVYSRHKILYRFLRSILQVSESNAENDACEMEHVI</sequence>